<reference evidence="2" key="1">
    <citation type="journal article" date="2000" name="Mol. Microbiol.">
        <title>Enterococcus faecalis conjugative plasmid pAM373: complete nucleotide sequence and genetic analyses of sex pheromone response.</title>
        <authorList>
            <person name="De Boever E.H."/>
            <person name="Clewell D.B."/>
            <person name="Fraser C.M."/>
        </authorList>
    </citation>
    <scope>NUCLEOTIDE SEQUENCE [LARGE SCALE GENOMIC DNA]</scope>
    <source>
        <plasmid evidence="2">pAM373</plasmid>
    </source>
</reference>
<gene>
    <name evidence="2" type="primary">EP0027</name>
</gene>
<accession>Q9F1G8</accession>
<name>Q9F1G8_ENTFL</name>
<dbReference type="AlphaFoldDB" id="Q9F1G8"/>
<evidence type="ECO:0000313" key="2">
    <source>
        <dbReference type="EMBL" id="AAG40438.1"/>
    </source>
</evidence>
<evidence type="ECO:0000256" key="1">
    <source>
        <dbReference type="SAM" id="MobiDB-lite"/>
    </source>
</evidence>
<sequence length="324" mass="37423">MVIFMAKHEKAIPTSANLKRLYPVITAEELQLCFEKGQIGKEENKKLECMTPYCHAPITCKNMTNKNKTAFFIEGKRTENLHHQSCPFSEEAIVQPTKKEQSASSTYEPSGLTVWDSKHGYLPKGFGLSSNVKKKVVAATATTEELTDEYSTDTSTSIPKKEKNSLPVKPRDKHVSSLGQAVVRYEENKDFIIHKGPLGENIPISRYFQPIGKNHLPEKYNDRVPIFYGIGFVHFSKKGYYTFTFLTKIVINGSYYRPHFFVSQSFIDQYFPFIQELAKNRPNSLNIYIQERFWFGSSNYGKPILRFQKRGKELFPFIYFTERQ</sequence>
<feature type="region of interest" description="Disordered" evidence="1">
    <location>
        <begin position="146"/>
        <end position="172"/>
    </location>
</feature>
<geneLocation type="plasmid" evidence="2">
    <name>pAM373</name>
</geneLocation>
<proteinExistence type="predicted"/>
<feature type="compositionally biased region" description="Basic and acidic residues" evidence="1">
    <location>
        <begin position="159"/>
        <end position="172"/>
    </location>
</feature>
<organism evidence="2">
    <name type="scientific">Enterococcus faecalis</name>
    <name type="common">Streptococcus faecalis</name>
    <dbReference type="NCBI Taxonomy" id="1351"/>
    <lineage>
        <taxon>Bacteria</taxon>
        <taxon>Bacillati</taxon>
        <taxon>Bacillota</taxon>
        <taxon>Bacilli</taxon>
        <taxon>Lactobacillales</taxon>
        <taxon>Enterococcaceae</taxon>
        <taxon>Enterococcus</taxon>
    </lineage>
</organism>
<keyword evidence="2" id="KW-0614">Plasmid</keyword>
<dbReference type="EMBL" id="AE002565">
    <property type="protein sequence ID" value="AAG40438.1"/>
    <property type="molecule type" value="Genomic_DNA"/>
</dbReference>
<protein>
    <submittedName>
        <fullName evidence="2">Uncharacterized protein</fullName>
    </submittedName>
</protein>